<dbReference type="Gene3D" id="3.90.550.10">
    <property type="entry name" value="Spore Coat Polysaccharide Biosynthesis Protein SpsA, Chain A"/>
    <property type="match status" value="1"/>
</dbReference>
<dbReference type="InterPro" id="IPR029044">
    <property type="entry name" value="Nucleotide-diphossugar_trans"/>
</dbReference>
<dbReference type="EMBL" id="JACRTJ010000001">
    <property type="protein sequence ID" value="MBC8597719.1"/>
    <property type="molecule type" value="Genomic_DNA"/>
</dbReference>
<comment type="caution">
    <text evidence="2">The sequence shown here is derived from an EMBL/GenBank/DDBJ whole genome shotgun (WGS) entry which is preliminary data.</text>
</comment>
<evidence type="ECO:0000313" key="3">
    <source>
        <dbReference type="Proteomes" id="UP000647491"/>
    </source>
</evidence>
<protein>
    <submittedName>
        <fullName evidence="2">Glycosyltransferase family 2 protein</fullName>
    </submittedName>
</protein>
<name>A0ABR7NNR5_9FIRM</name>
<feature type="domain" description="Glycosyltransferase 2-like" evidence="1">
    <location>
        <begin position="4"/>
        <end position="188"/>
    </location>
</feature>
<dbReference type="PANTHER" id="PTHR43179">
    <property type="entry name" value="RHAMNOSYLTRANSFERASE WBBL"/>
    <property type="match status" value="1"/>
</dbReference>
<dbReference type="SUPFAM" id="SSF53448">
    <property type="entry name" value="Nucleotide-diphospho-sugar transferases"/>
    <property type="match status" value="1"/>
</dbReference>
<dbReference type="RefSeq" id="WP_262426629.1">
    <property type="nucleotide sequence ID" value="NZ_JACRTJ010000001.1"/>
</dbReference>
<accession>A0ABR7NNR5</accession>
<sequence>MTGIVVLNYNTYDATIECISAIEKRIKCEYKIYLVDNASEESCKDKLKNKYSSNCNVNTIFLDKNLGYSGGNNVGISTAINEGASEILILNSDVIILNDIVSIMKKELSSMVAIVGPKIYTPMRENGQFLRKNYTFASALTDKKPFYYVRKIFPKLDSCYSVKNWDASITFEGMVSGCCFLISSDVFKQIGLFDDNVFLYAEEYILGKKLQNVNLMACYCPEAIIVHNHGASTRKIGNGFSDYHRYASLYYCFKRYCNPSKYQVNTIRFLTLTNFFLKSFFHPDFKENYIRLRTKVKEIDNGQFKIVF</sequence>
<dbReference type="Proteomes" id="UP000647491">
    <property type="component" value="Unassembled WGS sequence"/>
</dbReference>
<dbReference type="Pfam" id="PF00535">
    <property type="entry name" value="Glycos_transf_2"/>
    <property type="match status" value="1"/>
</dbReference>
<keyword evidence="3" id="KW-1185">Reference proteome</keyword>
<organism evidence="2 3">
    <name type="scientific">Enterocloster hominis</name>
    <name type="common">ex Liu et al. 2021</name>
    <dbReference type="NCBI Taxonomy" id="2763663"/>
    <lineage>
        <taxon>Bacteria</taxon>
        <taxon>Bacillati</taxon>
        <taxon>Bacillota</taxon>
        <taxon>Clostridia</taxon>
        <taxon>Lachnospirales</taxon>
        <taxon>Lachnospiraceae</taxon>
        <taxon>Enterocloster</taxon>
    </lineage>
</organism>
<dbReference type="PANTHER" id="PTHR43179:SF10">
    <property type="entry name" value="GLYCOSYL TRANSFERASE"/>
    <property type="match status" value="1"/>
</dbReference>
<reference evidence="2 3" key="1">
    <citation type="submission" date="2020-08" db="EMBL/GenBank/DDBJ databases">
        <title>Genome public.</title>
        <authorList>
            <person name="Liu C."/>
            <person name="Sun Q."/>
        </authorList>
    </citation>
    <scope>NUCLEOTIDE SEQUENCE [LARGE SCALE GENOMIC DNA]</scope>
    <source>
        <strain evidence="2 3">BX10</strain>
    </source>
</reference>
<dbReference type="InterPro" id="IPR001173">
    <property type="entry name" value="Glyco_trans_2-like"/>
</dbReference>
<proteinExistence type="predicted"/>
<evidence type="ECO:0000313" key="2">
    <source>
        <dbReference type="EMBL" id="MBC8597719.1"/>
    </source>
</evidence>
<gene>
    <name evidence="2" type="ORF">H8708_00465</name>
</gene>
<evidence type="ECO:0000259" key="1">
    <source>
        <dbReference type="Pfam" id="PF00535"/>
    </source>
</evidence>